<protein>
    <submittedName>
        <fullName evidence="1">Uncharacterized protein</fullName>
    </submittedName>
</protein>
<comment type="caution">
    <text evidence="1">The sequence shown here is derived from an EMBL/GenBank/DDBJ whole genome shotgun (WGS) entry which is preliminary data.</text>
</comment>
<proteinExistence type="predicted"/>
<dbReference type="AlphaFoldDB" id="A0AAD7GW90"/>
<keyword evidence="2" id="KW-1185">Reference proteome</keyword>
<dbReference type="EMBL" id="JARKIE010000006">
    <property type="protein sequence ID" value="KAJ7706674.1"/>
    <property type="molecule type" value="Genomic_DNA"/>
</dbReference>
<accession>A0AAD7GW90</accession>
<gene>
    <name evidence="1" type="ORF">B0H17DRAFT_918617</name>
</gene>
<organism evidence="1 2">
    <name type="scientific">Mycena rosella</name>
    <name type="common">Pink bonnet</name>
    <name type="synonym">Agaricus rosellus</name>
    <dbReference type="NCBI Taxonomy" id="1033263"/>
    <lineage>
        <taxon>Eukaryota</taxon>
        <taxon>Fungi</taxon>
        <taxon>Dikarya</taxon>
        <taxon>Basidiomycota</taxon>
        <taxon>Agaricomycotina</taxon>
        <taxon>Agaricomycetes</taxon>
        <taxon>Agaricomycetidae</taxon>
        <taxon>Agaricales</taxon>
        <taxon>Marasmiineae</taxon>
        <taxon>Mycenaceae</taxon>
        <taxon>Mycena</taxon>
    </lineage>
</organism>
<name>A0AAD7GW90_MYCRO</name>
<dbReference type="Proteomes" id="UP001221757">
    <property type="component" value="Unassembled WGS sequence"/>
</dbReference>
<evidence type="ECO:0000313" key="1">
    <source>
        <dbReference type="EMBL" id="KAJ7706674.1"/>
    </source>
</evidence>
<evidence type="ECO:0000313" key="2">
    <source>
        <dbReference type="Proteomes" id="UP001221757"/>
    </source>
</evidence>
<reference evidence="1" key="1">
    <citation type="submission" date="2023-03" db="EMBL/GenBank/DDBJ databases">
        <title>Massive genome expansion in bonnet fungi (Mycena s.s.) driven by repeated elements and novel gene families across ecological guilds.</title>
        <authorList>
            <consortium name="Lawrence Berkeley National Laboratory"/>
            <person name="Harder C.B."/>
            <person name="Miyauchi S."/>
            <person name="Viragh M."/>
            <person name="Kuo A."/>
            <person name="Thoen E."/>
            <person name="Andreopoulos B."/>
            <person name="Lu D."/>
            <person name="Skrede I."/>
            <person name="Drula E."/>
            <person name="Henrissat B."/>
            <person name="Morin E."/>
            <person name="Kohler A."/>
            <person name="Barry K."/>
            <person name="LaButti K."/>
            <person name="Morin E."/>
            <person name="Salamov A."/>
            <person name="Lipzen A."/>
            <person name="Mereny Z."/>
            <person name="Hegedus B."/>
            <person name="Baldrian P."/>
            <person name="Stursova M."/>
            <person name="Weitz H."/>
            <person name="Taylor A."/>
            <person name="Grigoriev I.V."/>
            <person name="Nagy L.G."/>
            <person name="Martin F."/>
            <person name="Kauserud H."/>
        </authorList>
    </citation>
    <scope>NUCLEOTIDE SEQUENCE</scope>
    <source>
        <strain evidence="1">CBHHK067</strain>
    </source>
</reference>
<sequence>SKANGIAKRHAQENYDKVHNVVQEMEETLQIETQWTPDGEEWNTAATLVVTRWYQLCINKLEELVLKRLFELTKMNMSQTGECCFRHIPSQDLRAMTV</sequence>
<feature type="non-terminal residue" evidence="1">
    <location>
        <position position="1"/>
    </location>
</feature>